<proteinExistence type="inferred from homology"/>
<name>A0A9P4QLH0_9PLEO</name>
<dbReference type="Pfam" id="PF05199">
    <property type="entry name" value="GMC_oxred_C"/>
    <property type="match status" value="1"/>
</dbReference>
<evidence type="ECO:0000256" key="2">
    <source>
        <dbReference type="PIRSR" id="PIRSR000137-1"/>
    </source>
</evidence>
<dbReference type="PANTHER" id="PTHR11552">
    <property type="entry name" value="GLUCOSE-METHANOL-CHOLINE GMC OXIDOREDUCTASE"/>
    <property type="match status" value="1"/>
</dbReference>
<feature type="binding site" evidence="3">
    <location>
        <position position="100"/>
    </location>
    <ligand>
        <name>FAD</name>
        <dbReference type="ChEBI" id="CHEBI:57692"/>
    </ligand>
</feature>
<feature type="chain" id="PRO_5040125804" evidence="4">
    <location>
        <begin position="20"/>
        <end position="604"/>
    </location>
</feature>
<dbReference type="PROSITE" id="PS00624">
    <property type="entry name" value="GMC_OXRED_2"/>
    <property type="match status" value="1"/>
</dbReference>
<reference evidence="6" key="1">
    <citation type="journal article" date="2020" name="Stud. Mycol.">
        <title>101 Dothideomycetes genomes: a test case for predicting lifestyles and emergence of pathogens.</title>
        <authorList>
            <person name="Haridas S."/>
            <person name="Albert R."/>
            <person name="Binder M."/>
            <person name="Bloem J."/>
            <person name="Labutti K."/>
            <person name="Salamov A."/>
            <person name="Andreopoulos B."/>
            <person name="Baker S."/>
            <person name="Barry K."/>
            <person name="Bills G."/>
            <person name="Bluhm B."/>
            <person name="Cannon C."/>
            <person name="Castanera R."/>
            <person name="Culley D."/>
            <person name="Daum C."/>
            <person name="Ezra D."/>
            <person name="Gonzalez J."/>
            <person name="Henrissat B."/>
            <person name="Kuo A."/>
            <person name="Liang C."/>
            <person name="Lipzen A."/>
            <person name="Lutzoni F."/>
            <person name="Magnuson J."/>
            <person name="Mondo S."/>
            <person name="Nolan M."/>
            <person name="Ohm R."/>
            <person name="Pangilinan J."/>
            <person name="Park H.-J."/>
            <person name="Ramirez L."/>
            <person name="Alfaro M."/>
            <person name="Sun H."/>
            <person name="Tritt A."/>
            <person name="Yoshinaga Y."/>
            <person name="Zwiers L.-H."/>
            <person name="Turgeon B."/>
            <person name="Goodwin S."/>
            <person name="Spatafora J."/>
            <person name="Crous P."/>
            <person name="Grigoriev I."/>
        </authorList>
    </citation>
    <scope>NUCLEOTIDE SEQUENCE</scope>
    <source>
        <strain evidence="6">CBS 125425</strain>
    </source>
</reference>
<gene>
    <name evidence="6" type="ORF">EJ04DRAFT_581732</name>
</gene>
<feature type="domain" description="Glucose-methanol-choline oxidoreductase N-terminal" evidence="5">
    <location>
        <begin position="287"/>
        <end position="301"/>
    </location>
</feature>
<dbReference type="InterPro" id="IPR007867">
    <property type="entry name" value="GMC_OxRtase_C"/>
</dbReference>
<dbReference type="OrthoDB" id="269227at2759"/>
<dbReference type="Gene3D" id="3.30.560.10">
    <property type="entry name" value="Glucose Oxidase, domain 3"/>
    <property type="match status" value="1"/>
</dbReference>
<keyword evidence="3" id="KW-0285">Flavoprotein</keyword>
<sequence>MFQFFVLYLLVSRIGVAICAHVPRATILHHHDQLNAQYDFIIVGGASVLVLEYGPFDHHEDAVLVPGLLNLTSTPYWFNLTSTPQAHLQNRSFQVTIAAVVGGGTVINGMLFHRGAKADYDAWEELGAKGWNWDSLLPYFKTSETFTAPDAAFAREWDIEFKQHVHGNSGPIQASYPPYQFPVIKNFFQAFHDLGITTPKDPSDGSAHGVFWAPSTMDPVTRTRSYARIVHYDRVEQRPNYHILPMSAVTKVLFNDKKMAQGVRYLSRESGETYEVAAKKEVIMAAGAVHTPQILMLSGIGDGKELQKLGIGCISDLPGVGHNFQDHPTMFFINQFQKDLTPNADDLKDNATFQTEQLSLYRTQRQGAYTLVTDGGNTVAFIPLPNITSSTSSLLASAAAQNPKTIYPDAPASVLKGYSSQRALLIHHLSRGTISAQETAFNKGFLPLTLLHPFSRGKISINATTPLAPPLVDYRTLSDDTDLDIFLEILRFNRRLMLQEPLASLSPIEIAPGANITSDEQLRDALRGLVGPTFQHPCCTCAMVGREMGGVVEPVGLRVYGVRRLSVVDASLWPTIPGAHLMGSVYGVAERAADVIKRRHGLGR</sequence>
<comment type="cofactor">
    <cofactor evidence="3">
        <name>FAD</name>
        <dbReference type="ChEBI" id="CHEBI:57692"/>
    </cofactor>
</comment>
<keyword evidence="3" id="KW-0274">FAD</keyword>
<dbReference type="InterPro" id="IPR000172">
    <property type="entry name" value="GMC_OxRdtase_N"/>
</dbReference>
<evidence type="ECO:0000313" key="6">
    <source>
        <dbReference type="EMBL" id="KAF2727870.1"/>
    </source>
</evidence>
<dbReference type="EMBL" id="ML996307">
    <property type="protein sequence ID" value="KAF2727870.1"/>
    <property type="molecule type" value="Genomic_DNA"/>
</dbReference>
<keyword evidence="4" id="KW-0732">Signal</keyword>
<feature type="binding site" evidence="3">
    <location>
        <position position="249"/>
    </location>
    <ligand>
        <name>FAD</name>
        <dbReference type="ChEBI" id="CHEBI:57692"/>
    </ligand>
</feature>
<dbReference type="SUPFAM" id="SSF54373">
    <property type="entry name" value="FAD-linked reductases, C-terminal domain"/>
    <property type="match status" value="1"/>
</dbReference>
<feature type="active site" description="Proton donor" evidence="2">
    <location>
        <position position="536"/>
    </location>
</feature>
<feature type="active site" description="Proton acceptor" evidence="2">
    <location>
        <position position="580"/>
    </location>
</feature>
<dbReference type="Proteomes" id="UP000799444">
    <property type="component" value="Unassembled WGS sequence"/>
</dbReference>
<evidence type="ECO:0000256" key="4">
    <source>
        <dbReference type="SAM" id="SignalP"/>
    </source>
</evidence>
<dbReference type="GO" id="GO:0016614">
    <property type="term" value="F:oxidoreductase activity, acting on CH-OH group of donors"/>
    <property type="evidence" value="ECO:0007669"/>
    <property type="project" value="InterPro"/>
</dbReference>
<accession>A0A9P4QLH0</accession>
<dbReference type="GO" id="GO:0050660">
    <property type="term" value="F:flavin adenine dinucleotide binding"/>
    <property type="evidence" value="ECO:0007669"/>
    <property type="project" value="InterPro"/>
</dbReference>
<comment type="similarity">
    <text evidence="1">Belongs to the GMC oxidoreductase family.</text>
</comment>
<dbReference type="InterPro" id="IPR012132">
    <property type="entry name" value="GMC_OxRdtase"/>
</dbReference>
<dbReference type="AlphaFoldDB" id="A0A9P4QLH0"/>
<evidence type="ECO:0000256" key="3">
    <source>
        <dbReference type="PIRSR" id="PIRSR000137-2"/>
    </source>
</evidence>
<evidence type="ECO:0000313" key="7">
    <source>
        <dbReference type="Proteomes" id="UP000799444"/>
    </source>
</evidence>
<keyword evidence="7" id="KW-1185">Reference proteome</keyword>
<protein>
    <submittedName>
        <fullName evidence="6">Alcohol oxidase</fullName>
    </submittedName>
</protein>
<dbReference type="GO" id="GO:0044550">
    <property type="term" value="P:secondary metabolite biosynthetic process"/>
    <property type="evidence" value="ECO:0007669"/>
    <property type="project" value="TreeGrafter"/>
</dbReference>
<dbReference type="Pfam" id="PF00732">
    <property type="entry name" value="GMC_oxred_N"/>
    <property type="match status" value="1"/>
</dbReference>
<organism evidence="6 7">
    <name type="scientific">Polyplosphaeria fusca</name>
    <dbReference type="NCBI Taxonomy" id="682080"/>
    <lineage>
        <taxon>Eukaryota</taxon>
        <taxon>Fungi</taxon>
        <taxon>Dikarya</taxon>
        <taxon>Ascomycota</taxon>
        <taxon>Pezizomycotina</taxon>
        <taxon>Dothideomycetes</taxon>
        <taxon>Pleosporomycetidae</taxon>
        <taxon>Pleosporales</taxon>
        <taxon>Tetraplosphaeriaceae</taxon>
        <taxon>Polyplosphaeria</taxon>
    </lineage>
</organism>
<evidence type="ECO:0000256" key="1">
    <source>
        <dbReference type="ARBA" id="ARBA00010790"/>
    </source>
</evidence>
<dbReference type="InterPro" id="IPR036188">
    <property type="entry name" value="FAD/NAD-bd_sf"/>
</dbReference>
<dbReference type="PANTHER" id="PTHR11552:SF115">
    <property type="entry name" value="DEHYDROGENASE XPTC-RELATED"/>
    <property type="match status" value="1"/>
</dbReference>
<dbReference type="Gene3D" id="3.50.50.60">
    <property type="entry name" value="FAD/NAD(P)-binding domain"/>
    <property type="match status" value="1"/>
</dbReference>
<dbReference type="PIRSF" id="PIRSF000137">
    <property type="entry name" value="Alcohol_oxidase"/>
    <property type="match status" value="1"/>
</dbReference>
<feature type="signal peptide" evidence="4">
    <location>
        <begin position="1"/>
        <end position="19"/>
    </location>
</feature>
<evidence type="ECO:0000259" key="5">
    <source>
        <dbReference type="PROSITE" id="PS00624"/>
    </source>
</evidence>
<comment type="caution">
    <text evidence="6">The sequence shown here is derived from an EMBL/GenBank/DDBJ whole genome shotgun (WGS) entry which is preliminary data.</text>
</comment>
<dbReference type="SUPFAM" id="SSF51905">
    <property type="entry name" value="FAD/NAD(P)-binding domain"/>
    <property type="match status" value="1"/>
</dbReference>